<dbReference type="Proteomes" id="UP000308652">
    <property type="component" value="Unassembled WGS sequence"/>
</dbReference>
<feature type="non-terminal residue" evidence="1">
    <location>
        <position position="143"/>
    </location>
</feature>
<evidence type="ECO:0000313" key="2">
    <source>
        <dbReference type="Proteomes" id="UP000308652"/>
    </source>
</evidence>
<proteinExistence type="predicted"/>
<accession>A0A5C3MCB6</accession>
<organism evidence="1 2">
    <name type="scientific">Crucibulum laeve</name>
    <dbReference type="NCBI Taxonomy" id="68775"/>
    <lineage>
        <taxon>Eukaryota</taxon>
        <taxon>Fungi</taxon>
        <taxon>Dikarya</taxon>
        <taxon>Basidiomycota</taxon>
        <taxon>Agaricomycotina</taxon>
        <taxon>Agaricomycetes</taxon>
        <taxon>Agaricomycetidae</taxon>
        <taxon>Agaricales</taxon>
        <taxon>Agaricineae</taxon>
        <taxon>Nidulariaceae</taxon>
        <taxon>Crucibulum</taxon>
    </lineage>
</organism>
<dbReference type="STRING" id="68775.A0A5C3MCB6"/>
<protein>
    <submittedName>
        <fullName evidence="1">Uncharacterized protein</fullName>
    </submittedName>
</protein>
<sequence>MGNTLAMVAERILNYMQPYPGDDSYLESGPTLKHHFSVVKVSPEWYYLYDFLVDFDIKIPTHILENRQFCIADWYANCRAHYLDLPKRAWKQKLFRMGETYSDVASCLLRDGISTIFPGESDEWPAEDQFYVKLSLHSNLEYT</sequence>
<dbReference type="AlphaFoldDB" id="A0A5C3MCB6"/>
<gene>
    <name evidence="1" type="ORF">BDQ12DRAFT_746857</name>
</gene>
<keyword evidence="2" id="KW-1185">Reference proteome</keyword>
<name>A0A5C3MCB6_9AGAR</name>
<dbReference type="OrthoDB" id="3205788at2759"/>
<dbReference type="EMBL" id="ML213602">
    <property type="protein sequence ID" value="TFK38791.1"/>
    <property type="molecule type" value="Genomic_DNA"/>
</dbReference>
<reference evidence="1 2" key="1">
    <citation type="journal article" date="2019" name="Nat. Ecol. Evol.">
        <title>Megaphylogeny resolves global patterns of mushroom evolution.</title>
        <authorList>
            <person name="Varga T."/>
            <person name="Krizsan K."/>
            <person name="Foldi C."/>
            <person name="Dima B."/>
            <person name="Sanchez-Garcia M."/>
            <person name="Sanchez-Ramirez S."/>
            <person name="Szollosi G.J."/>
            <person name="Szarkandi J.G."/>
            <person name="Papp V."/>
            <person name="Albert L."/>
            <person name="Andreopoulos W."/>
            <person name="Angelini C."/>
            <person name="Antonin V."/>
            <person name="Barry K.W."/>
            <person name="Bougher N.L."/>
            <person name="Buchanan P."/>
            <person name="Buyck B."/>
            <person name="Bense V."/>
            <person name="Catcheside P."/>
            <person name="Chovatia M."/>
            <person name="Cooper J."/>
            <person name="Damon W."/>
            <person name="Desjardin D."/>
            <person name="Finy P."/>
            <person name="Geml J."/>
            <person name="Haridas S."/>
            <person name="Hughes K."/>
            <person name="Justo A."/>
            <person name="Karasinski D."/>
            <person name="Kautmanova I."/>
            <person name="Kiss B."/>
            <person name="Kocsube S."/>
            <person name="Kotiranta H."/>
            <person name="LaButti K.M."/>
            <person name="Lechner B.E."/>
            <person name="Liimatainen K."/>
            <person name="Lipzen A."/>
            <person name="Lukacs Z."/>
            <person name="Mihaltcheva S."/>
            <person name="Morgado L.N."/>
            <person name="Niskanen T."/>
            <person name="Noordeloos M.E."/>
            <person name="Ohm R.A."/>
            <person name="Ortiz-Santana B."/>
            <person name="Ovrebo C."/>
            <person name="Racz N."/>
            <person name="Riley R."/>
            <person name="Savchenko A."/>
            <person name="Shiryaev A."/>
            <person name="Soop K."/>
            <person name="Spirin V."/>
            <person name="Szebenyi C."/>
            <person name="Tomsovsky M."/>
            <person name="Tulloss R.E."/>
            <person name="Uehling J."/>
            <person name="Grigoriev I.V."/>
            <person name="Vagvolgyi C."/>
            <person name="Papp T."/>
            <person name="Martin F.M."/>
            <person name="Miettinen O."/>
            <person name="Hibbett D.S."/>
            <person name="Nagy L.G."/>
        </authorList>
    </citation>
    <scope>NUCLEOTIDE SEQUENCE [LARGE SCALE GENOMIC DNA]</scope>
    <source>
        <strain evidence="1 2">CBS 166.37</strain>
    </source>
</reference>
<evidence type="ECO:0000313" key="1">
    <source>
        <dbReference type="EMBL" id="TFK38791.1"/>
    </source>
</evidence>